<evidence type="ECO:0000256" key="4">
    <source>
        <dbReference type="ARBA" id="ARBA00022692"/>
    </source>
</evidence>
<dbReference type="InterPro" id="IPR010290">
    <property type="entry name" value="TM_effector"/>
</dbReference>
<feature type="domain" description="Major facilitator superfamily (MFS) profile" evidence="8">
    <location>
        <begin position="230"/>
        <end position="420"/>
    </location>
</feature>
<protein>
    <submittedName>
        <fullName evidence="9">Transmembrane secretion effector</fullName>
    </submittedName>
</protein>
<feature type="transmembrane region" description="Helical" evidence="7">
    <location>
        <begin position="22"/>
        <end position="46"/>
    </location>
</feature>
<dbReference type="RefSeq" id="WP_051770525.1">
    <property type="nucleotide sequence ID" value="NZ_FWYC01000006.1"/>
</dbReference>
<gene>
    <name evidence="9" type="ORF">SAMN05660733_02383</name>
</gene>
<feature type="transmembrane region" description="Helical" evidence="7">
    <location>
        <begin position="297"/>
        <end position="315"/>
    </location>
</feature>
<evidence type="ECO:0000256" key="6">
    <source>
        <dbReference type="ARBA" id="ARBA00023136"/>
    </source>
</evidence>
<dbReference type="GO" id="GO:0022857">
    <property type="term" value="F:transmembrane transporter activity"/>
    <property type="evidence" value="ECO:0007669"/>
    <property type="project" value="InterPro"/>
</dbReference>
<evidence type="ECO:0000256" key="7">
    <source>
        <dbReference type="SAM" id="Phobius"/>
    </source>
</evidence>
<evidence type="ECO:0000259" key="8">
    <source>
        <dbReference type="PROSITE" id="PS50850"/>
    </source>
</evidence>
<comment type="subcellular location">
    <subcellularLocation>
        <location evidence="1">Cell membrane</location>
        <topology evidence="1">Multi-pass membrane protein</topology>
    </subcellularLocation>
</comment>
<proteinExistence type="predicted"/>
<reference evidence="10" key="1">
    <citation type="submission" date="2017-04" db="EMBL/GenBank/DDBJ databases">
        <authorList>
            <person name="Varghese N."/>
            <person name="Submissions S."/>
        </authorList>
    </citation>
    <scope>NUCLEOTIDE SEQUENCE [LARGE SCALE GENOMIC DNA]</scope>
    <source>
        <strain evidence="10">DSM 44073</strain>
    </source>
</reference>
<feature type="transmembrane region" description="Helical" evidence="7">
    <location>
        <begin position="86"/>
        <end position="109"/>
    </location>
</feature>
<keyword evidence="3" id="KW-1003">Cell membrane</keyword>
<feature type="transmembrane region" description="Helical" evidence="7">
    <location>
        <begin position="234"/>
        <end position="256"/>
    </location>
</feature>
<keyword evidence="5 7" id="KW-1133">Transmembrane helix</keyword>
<dbReference type="InterPro" id="IPR020846">
    <property type="entry name" value="MFS_dom"/>
</dbReference>
<dbReference type="Pfam" id="PF05977">
    <property type="entry name" value="MFS_3"/>
    <property type="match status" value="1"/>
</dbReference>
<keyword evidence="4 7" id="KW-0812">Transmembrane</keyword>
<dbReference type="PANTHER" id="PTHR23513">
    <property type="entry name" value="INTEGRAL MEMBRANE EFFLUX PROTEIN-RELATED"/>
    <property type="match status" value="1"/>
</dbReference>
<dbReference type="AlphaFoldDB" id="A0A1W2CVK2"/>
<accession>A0A1W2CVK2</accession>
<feature type="transmembrane region" description="Helical" evidence="7">
    <location>
        <begin position="262"/>
        <end position="285"/>
    </location>
</feature>
<dbReference type="PROSITE" id="PS50850">
    <property type="entry name" value="MFS"/>
    <property type="match status" value="1"/>
</dbReference>
<dbReference type="GO" id="GO:0005886">
    <property type="term" value="C:plasma membrane"/>
    <property type="evidence" value="ECO:0007669"/>
    <property type="project" value="UniProtKB-SubCell"/>
</dbReference>
<dbReference type="CDD" id="cd06173">
    <property type="entry name" value="MFS_MefA_like"/>
    <property type="match status" value="1"/>
</dbReference>
<feature type="transmembrane region" description="Helical" evidence="7">
    <location>
        <begin position="115"/>
        <end position="141"/>
    </location>
</feature>
<organism evidence="9 10">
    <name type="scientific">Lentzea albidocapillata</name>
    <dbReference type="NCBI Taxonomy" id="40571"/>
    <lineage>
        <taxon>Bacteria</taxon>
        <taxon>Bacillati</taxon>
        <taxon>Actinomycetota</taxon>
        <taxon>Actinomycetes</taxon>
        <taxon>Pseudonocardiales</taxon>
        <taxon>Pseudonocardiaceae</taxon>
        <taxon>Lentzea</taxon>
    </lineage>
</organism>
<evidence type="ECO:0000313" key="10">
    <source>
        <dbReference type="Proteomes" id="UP000192840"/>
    </source>
</evidence>
<dbReference type="SUPFAM" id="SSF103473">
    <property type="entry name" value="MFS general substrate transporter"/>
    <property type="match status" value="1"/>
</dbReference>
<feature type="transmembrane region" description="Helical" evidence="7">
    <location>
        <begin position="390"/>
        <end position="409"/>
    </location>
</feature>
<dbReference type="Proteomes" id="UP000192840">
    <property type="component" value="Unassembled WGS sequence"/>
</dbReference>
<keyword evidence="2" id="KW-0813">Transport</keyword>
<dbReference type="Gene3D" id="1.20.1250.20">
    <property type="entry name" value="MFS general substrate transporter like domains"/>
    <property type="match status" value="1"/>
</dbReference>
<feature type="transmembrane region" description="Helical" evidence="7">
    <location>
        <begin position="321"/>
        <end position="343"/>
    </location>
</feature>
<feature type="transmembrane region" description="Helical" evidence="7">
    <location>
        <begin position="181"/>
        <end position="200"/>
    </location>
</feature>
<dbReference type="InterPro" id="IPR036259">
    <property type="entry name" value="MFS_trans_sf"/>
</dbReference>
<sequence>MSDEEISEPAPPRLLSDRRFRFLWTAETIGQLGTAISSVVIPLVAIDVLHATAWEVGLIEALVWLPWLLIGLPAGAWVDRGRSRRIILAGNISSLLLTASIPLAAWAGVLSTSQILVIAFLLGVSAVFTLVAFQTLLPSVVDHRLLPEANAKFYISESIAHISGPGIAGLLAHVLGTVYTLLSHAASLAISVLCLLQVKVDDRPPPRAPKQSSLVQEVKEGVRFTASDSYLRPIALYSAAANFWFAALQAVIMFFLVRTVGVSASTVGVLLTAGGLGGITGALLATKIASRFGNARALVLTELFTAPFGLLIPFTTKGSGLVLFIAGMIITGLGVSVSNVITSSFRQAYCPPHLLGRVITSTRFLTYGVLPVGAITGGTLATALDTRTAVFVVCLGQALIVSLLLASPIRKHRSLPERPS</sequence>
<evidence type="ECO:0000313" key="9">
    <source>
        <dbReference type="EMBL" id="SMC88986.1"/>
    </source>
</evidence>
<evidence type="ECO:0000256" key="1">
    <source>
        <dbReference type="ARBA" id="ARBA00004651"/>
    </source>
</evidence>
<feature type="transmembrane region" description="Helical" evidence="7">
    <location>
        <begin position="364"/>
        <end position="384"/>
    </location>
</feature>
<evidence type="ECO:0000256" key="2">
    <source>
        <dbReference type="ARBA" id="ARBA00022448"/>
    </source>
</evidence>
<feature type="transmembrane region" description="Helical" evidence="7">
    <location>
        <begin position="52"/>
        <end position="74"/>
    </location>
</feature>
<dbReference type="EMBL" id="FWYC01000006">
    <property type="protein sequence ID" value="SMC88986.1"/>
    <property type="molecule type" value="Genomic_DNA"/>
</dbReference>
<evidence type="ECO:0000256" key="5">
    <source>
        <dbReference type="ARBA" id="ARBA00022989"/>
    </source>
</evidence>
<dbReference type="PANTHER" id="PTHR23513:SF6">
    <property type="entry name" value="MAJOR FACILITATOR SUPERFAMILY ASSOCIATED DOMAIN-CONTAINING PROTEIN"/>
    <property type="match status" value="1"/>
</dbReference>
<dbReference type="OrthoDB" id="9815525at2"/>
<dbReference type="eggNOG" id="COG2814">
    <property type="taxonomic scope" value="Bacteria"/>
</dbReference>
<keyword evidence="10" id="KW-1185">Reference proteome</keyword>
<dbReference type="STRING" id="40571.SAMN05660733_02383"/>
<name>A0A1W2CVK2_9PSEU</name>
<evidence type="ECO:0000256" key="3">
    <source>
        <dbReference type="ARBA" id="ARBA00022475"/>
    </source>
</evidence>
<keyword evidence="6 7" id="KW-0472">Membrane</keyword>